<sequence>MIEVMMRPETELDLLRRLRQLVLDKTTTYLDDLWLVPVDHYTDAERGQRELTELLRREPVLAARSSDLASPGSYLAVTLLGVRLLLVRQPDGSVRAMGNACRHRGAQLVEDGGCGVANTFVCPYHGWRYGQDGRLSRVPHHFDSFVPMEKRMWGLVDYPVAERHGFIWAVPSPGGQMPDLGERLGALDAEFDAHRLAEWRLVRHETFDEAMNWKVVADGILDPYHPEFVHPETVGRYINNNVYVFDTFSAAAARLVMSKRSIVSADLDTVADNPSKYLFPNYLLLPNTFLVFQSRHFEVWTIEPHPSGDPQRSLTHIRILTGPDMFASEEEHDSYVEENWQRFLQVGYTEDWGVARRVQKGVDNHSFTDTIVGRNEAPLHFFHTYIGDRLGDGQSGLRPLGDGPAPSDMTADAVDARSASTRTATP</sequence>
<dbReference type="InterPro" id="IPR017941">
    <property type="entry name" value="Rieske_2Fe-2S"/>
</dbReference>
<dbReference type="PANTHER" id="PTHR43756:SF5">
    <property type="entry name" value="CHOLINE MONOOXYGENASE, CHLOROPLASTIC"/>
    <property type="match status" value="1"/>
</dbReference>
<dbReference type="GO" id="GO:0004497">
    <property type="term" value="F:monooxygenase activity"/>
    <property type="evidence" value="ECO:0007669"/>
    <property type="project" value="UniProtKB-ARBA"/>
</dbReference>
<evidence type="ECO:0000256" key="4">
    <source>
        <dbReference type="ARBA" id="ARBA00023002"/>
    </source>
</evidence>
<keyword evidence="10" id="KW-1185">Reference proteome</keyword>
<dbReference type="CDD" id="cd03469">
    <property type="entry name" value="Rieske_RO_Alpha_N"/>
    <property type="match status" value="1"/>
</dbReference>
<evidence type="ECO:0000256" key="7">
    <source>
        <dbReference type="SAM" id="MobiDB-lite"/>
    </source>
</evidence>
<name>A0A1E3RVZ4_9MYCO</name>
<dbReference type="OrthoDB" id="5243643at2"/>
<evidence type="ECO:0000313" key="10">
    <source>
        <dbReference type="Proteomes" id="UP000094243"/>
    </source>
</evidence>
<dbReference type="AlphaFoldDB" id="A0A1E3RVZ4"/>
<keyword evidence="5" id="KW-0408">Iron</keyword>
<evidence type="ECO:0000256" key="6">
    <source>
        <dbReference type="ARBA" id="ARBA00023014"/>
    </source>
</evidence>
<evidence type="ECO:0000313" key="9">
    <source>
        <dbReference type="EMBL" id="ODQ94093.1"/>
    </source>
</evidence>
<keyword evidence="3" id="KW-0479">Metal-binding</keyword>
<feature type="region of interest" description="Disordered" evidence="7">
    <location>
        <begin position="393"/>
        <end position="426"/>
    </location>
</feature>
<evidence type="ECO:0000259" key="8">
    <source>
        <dbReference type="PROSITE" id="PS51296"/>
    </source>
</evidence>
<reference evidence="10" key="1">
    <citation type="submission" date="2016-09" db="EMBL/GenBank/DDBJ databases">
        <authorList>
            <person name="Greninger A.L."/>
            <person name="Jerome K.R."/>
            <person name="Mcnair B."/>
            <person name="Wallis C."/>
            <person name="Fang F."/>
        </authorList>
    </citation>
    <scope>NUCLEOTIDE SEQUENCE [LARGE SCALE GENOMIC DNA]</scope>
    <source>
        <strain evidence="10">M7</strain>
    </source>
</reference>
<protein>
    <recommendedName>
        <fullName evidence="8">Rieske domain-containing protein</fullName>
    </recommendedName>
</protein>
<dbReference type="GO" id="GO:0051537">
    <property type="term" value="F:2 iron, 2 sulfur cluster binding"/>
    <property type="evidence" value="ECO:0007669"/>
    <property type="project" value="UniProtKB-KW"/>
</dbReference>
<dbReference type="Gene3D" id="2.102.10.10">
    <property type="entry name" value="Rieske [2Fe-2S] iron-sulphur domain"/>
    <property type="match status" value="1"/>
</dbReference>
<keyword evidence="2" id="KW-0001">2Fe-2S</keyword>
<dbReference type="InterPro" id="IPR001663">
    <property type="entry name" value="Rng_hydr_dOase-A"/>
</dbReference>
<dbReference type="GO" id="GO:0005506">
    <property type="term" value="F:iron ion binding"/>
    <property type="evidence" value="ECO:0007669"/>
    <property type="project" value="InterPro"/>
</dbReference>
<dbReference type="PANTHER" id="PTHR43756">
    <property type="entry name" value="CHOLINE MONOOXYGENASE, CHLOROPLASTIC"/>
    <property type="match status" value="1"/>
</dbReference>
<comment type="caution">
    <text evidence="9">The sequence shown here is derived from an EMBL/GenBank/DDBJ whole genome shotgun (WGS) entry which is preliminary data.</text>
</comment>
<evidence type="ECO:0000256" key="1">
    <source>
        <dbReference type="ARBA" id="ARBA00001962"/>
    </source>
</evidence>
<dbReference type="Proteomes" id="UP000094243">
    <property type="component" value="Unassembled WGS sequence"/>
</dbReference>
<dbReference type="SUPFAM" id="SSF55961">
    <property type="entry name" value="Bet v1-like"/>
    <property type="match status" value="1"/>
</dbReference>
<gene>
    <name evidence="9" type="ORF">BHQ17_10690</name>
</gene>
<dbReference type="Pfam" id="PF00355">
    <property type="entry name" value="Rieske"/>
    <property type="match status" value="1"/>
</dbReference>
<evidence type="ECO:0000256" key="2">
    <source>
        <dbReference type="ARBA" id="ARBA00022714"/>
    </source>
</evidence>
<keyword evidence="4" id="KW-0560">Oxidoreductase</keyword>
<organism evidence="9 10">
    <name type="scientific">Mycolicibacterium holsaticum</name>
    <dbReference type="NCBI Taxonomy" id="152142"/>
    <lineage>
        <taxon>Bacteria</taxon>
        <taxon>Bacillati</taxon>
        <taxon>Actinomycetota</taxon>
        <taxon>Actinomycetes</taxon>
        <taxon>Mycobacteriales</taxon>
        <taxon>Mycobacteriaceae</taxon>
        <taxon>Mycolicibacterium</taxon>
    </lineage>
</organism>
<accession>A0A1E3RVZ4</accession>
<evidence type="ECO:0000256" key="5">
    <source>
        <dbReference type="ARBA" id="ARBA00023004"/>
    </source>
</evidence>
<dbReference type="InterPro" id="IPR015879">
    <property type="entry name" value="Ring_hydroxy_dOase_asu_C_dom"/>
</dbReference>
<dbReference type="Gene3D" id="3.90.380.10">
    <property type="entry name" value="Naphthalene 1,2-dioxygenase Alpha Subunit, Chain A, domain 1"/>
    <property type="match status" value="2"/>
</dbReference>
<dbReference type="EMBL" id="MIGZ01000049">
    <property type="protein sequence ID" value="ODQ94093.1"/>
    <property type="molecule type" value="Genomic_DNA"/>
</dbReference>
<keyword evidence="6" id="KW-0411">Iron-sulfur</keyword>
<feature type="domain" description="Rieske" evidence="8">
    <location>
        <begin position="61"/>
        <end position="169"/>
    </location>
</feature>
<dbReference type="InterPro" id="IPR036922">
    <property type="entry name" value="Rieske_2Fe-2S_sf"/>
</dbReference>
<dbReference type="PROSITE" id="PS51296">
    <property type="entry name" value="RIESKE"/>
    <property type="match status" value="1"/>
</dbReference>
<dbReference type="Pfam" id="PF00848">
    <property type="entry name" value="Ring_hydroxyl_A"/>
    <property type="match status" value="1"/>
</dbReference>
<evidence type="ECO:0000256" key="3">
    <source>
        <dbReference type="ARBA" id="ARBA00022723"/>
    </source>
</evidence>
<dbReference type="GO" id="GO:0016705">
    <property type="term" value="F:oxidoreductase activity, acting on paired donors, with incorporation or reduction of molecular oxygen"/>
    <property type="evidence" value="ECO:0007669"/>
    <property type="project" value="UniProtKB-ARBA"/>
</dbReference>
<comment type="cofactor">
    <cofactor evidence="1">
        <name>Fe cation</name>
        <dbReference type="ChEBI" id="CHEBI:24875"/>
    </cofactor>
</comment>
<dbReference type="SUPFAM" id="SSF50022">
    <property type="entry name" value="ISP domain"/>
    <property type="match status" value="1"/>
</dbReference>
<proteinExistence type="predicted"/>